<dbReference type="GO" id="GO:0140956">
    <property type="term" value="F:histone H3K79 trimethyltransferase activity"/>
    <property type="evidence" value="ECO:0007669"/>
    <property type="project" value="UniProtKB-EC"/>
</dbReference>
<evidence type="ECO:0000259" key="7">
    <source>
        <dbReference type="Pfam" id="PF08123"/>
    </source>
</evidence>
<dbReference type="Pfam" id="PF08123">
    <property type="entry name" value="DOT1"/>
    <property type="match status" value="1"/>
</dbReference>
<dbReference type="Proteomes" id="UP001152797">
    <property type="component" value="Unassembled WGS sequence"/>
</dbReference>
<sequence length="247" mass="27152">MNSCSTCVLLILAGCAATKTPTQAGLRREVDRVLNTYWRGREGFVIPAKEERRMNRHAKTDPAVYGELVSEGARRLGQEWGLCDGATSAIFADLGSGVGKLVVQSYLEWPGVKRTLGVELSSTRAKHAWEAWESLLLSDEAFELRQMALSLVGDDEVPNPAEEVQLLKGDLLDADISEATHVYVSSLCFPESLMFDVTVKLKQAPRLRAAASLQPLALSAKPRLLALPMSWTKRQGPGTIAYLYEFD</sequence>
<feature type="chain" id="PRO_5043269617" description="Histone-lysine N-methyltransferase, H3 lysine-79 specific" evidence="6">
    <location>
        <begin position="18"/>
        <end position="247"/>
    </location>
</feature>
<dbReference type="OrthoDB" id="443402at2759"/>
<evidence type="ECO:0000256" key="4">
    <source>
        <dbReference type="ARBA" id="ARBA00029821"/>
    </source>
</evidence>
<accession>A0A9P1BMW8</accession>
<dbReference type="PANTHER" id="PTHR21451">
    <property type="entry name" value="HISTONE H3 METHYLTRANSFERASE"/>
    <property type="match status" value="1"/>
</dbReference>
<dbReference type="EMBL" id="CAMXCT030000257">
    <property type="protein sequence ID" value="CAL4763566.1"/>
    <property type="molecule type" value="Genomic_DNA"/>
</dbReference>
<evidence type="ECO:0000256" key="1">
    <source>
        <dbReference type="ARBA" id="ARBA00012190"/>
    </source>
</evidence>
<dbReference type="AlphaFoldDB" id="A0A9P1BMW8"/>
<evidence type="ECO:0000256" key="3">
    <source>
        <dbReference type="ARBA" id="ARBA00022853"/>
    </source>
</evidence>
<dbReference type="InterPro" id="IPR025789">
    <property type="entry name" value="DOT1_dom"/>
</dbReference>
<evidence type="ECO:0000313" key="10">
    <source>
        <dbReference type="Proteomes" id="UP001152797"/>
    </source>
</evidence>
<gene>
    <name evidence="8" type="ORF">C1SCF055_LOCUS4490</name>
</gene>
<evidence type="ECO:0000313" key="9">
    <source>
        <dbReference type="EMBL" id="CAL1129629.1"/>
    </source>
</evidence>
<evidence type="ECO:0000313" key="8">
    <source>
        <dbReference type="EMBL" id="CAI3976254.1"/>
    </source>
</evidence>
<dbReference type="PANTHER" id="PTHR21451:SF19">
    <property type="entry name" value="ACTIVATED IN BLOCKED UNFOLDED PROTEIN RESPONSE"/>
    <property type="match status" value="1"/>
</dbReference>
<evidence type="ECO:0000256" key="5">
    <source>
        <dbReference type="ARBA" id="ARBA00047770"/>
    </source>
</evidence>
<dbReference type="SUPFAM" id="SSF53335">
    <property type="entry name" value="S-adenosyl-L-methionine-dependent methyltransferases"/>
    <property type="match status" value="1"/>
</dbReference>
<dbReference type="EMBL" id="CAMXCT010000257">
    <property type="protein sequence ID" value="CAI3976254.1"/>
    <property type="molecule type" value="Genomic_DNA"/>
</dbReference>
<name>A0A9P1BMW8_9DINO</name>
<dbReference type="InterPro" id="IPR030445">
    <property type="entry name" value="H3-K79_meTrfase"/>
</dbReference>
<evidence type="ECO:0000256" key="6">
    <source>
        <dbReference type="SAM" id="SignalP"/>
    </source>
</evidence>
<keyword evidence="6" id="KW-0732">Signal</keyword>
<dbReference type="Gene3D" id="3.40.50.150">
    <property type="entry name" value="Vaccinia Virus protein VP39"/>
    <property type="match status" value="1"/>
</dbReference>
<comment type="caution">
    <text evidence="8">The sequence shown here is derived from an EMBL/GenBank/DDBJ whole genome shotgun (WGS) entry which is preliminary data.</text>
</comment>
<evidence type="ECO:0000256" key="2">
    <source>
        <dbReference type="ARBA" id="ARBA00020987"/>
    </source>
</evidence>
<proteinExistence type="predicted"/>
<keyword evidence="10" id="KW-1185">Reference proteome</keyword>
<dbReference type="EC" id="2.1.1.360" evidence="1"/>
<dbReference type="GO" id="GO:0051726">
    <property type="term" value="P:regulation of cell cycle"/>
    <property type="evidence" value="ECO:0007669"/>
    <property type="project" value="InterPro"/>
</dbReference>
<reference evidence="8" key="1">
    <citation type="submission" date="2022-10" db="EMBL/GenBank/DDBJ databases">
        <authorList>
            <person name="Chen Y."/>
            <person name="Dougan E. K."/>
            <person name="Chan C."/>
            <person name="Rhodes N."/>
            <person name="Thang M."/>
        </authorList>
    </citation>
    <scope>NUCLEOTIDE SEQUENCE</scope>
</reference>
<dbReference type="EMBL" id="CAMXCT020000257">
    <property type="protein sequence ID" value="CAL1129629.1"/>
    <property type="molecule type" value="Genomic_DNA"/>
</dbReference>
<comment type="catalytic activity">
    <reaction evidence="5">
        <text>L-lysyl(79)-[histone H3] + 3 S-adenosyl-L-methionine = N(6),N(6),N(6)-trimethyl-L-lysyl(79)-[histone H3] + 3 S-adenosyl-L-homocysteine + 3 H(+)</text>
        <dbReference type="Rhea" id="RHEA:60328"/>
        <dbReference type="Rhea" id="RHEA-COMP:15549"/>
        <dbReference type="Rhea" id="RHEA-COMP:15552"/>
        <dbReference type="ChEBI" id="CHEBI:15378"/>
        <dbReference type="ChEBI" id="CHEBI:29969"/>
        <dbReference type="ChEBI" id="CHEBI:57856"/>
        <dbReference type="ChEBI" id="CHEBI:59789"/>
        <dbReference type="ChEBI" id="CHEBI:61961"/>
        <dbReference type="EC" id="2.1.1.360"/>
    </reaction>
</comment>
<reference evidence="9" key="2">
    <citation type="submission" date="2024-04" db="EMBL/GenBank/DDBJ databases">
        <authorList>
            <person name="Chen Y."/>
            <person name="Shah S."/>
            <person name="Dougan E. K."/>
            <person name="Thang M."/>
            <person name="Chan C."/>
        </authorList>
    </citation>
    <scope>NUCLEOTIDE SEQUENCE [LARGE SCALE GENOMIC DNA]</scope>
</reference>
<dbReference type="InterPro" id="IPR029063">
    <property type="entry name" value="SAM-dependent_MTases_sf"/>
</dbReference>
<keyword evidence="3" id="KW-0156">Chromatin regulator</keyword>
<feature type="domain" description="DOT1" evidence="7">
    <location>
        <begin position="51"/>
        <end position="154"/>
    </location>
</feature>
<protein>
    <recommendedName>
        <fullName evidence="2">Histone-lysine N-methyltransferase, H3 lysine-79 specific</fullName>
        <ecNumber evidence="1">2.1.1.360</ecNumber>
    </recommendedName>
    <alternativeName>
        <fullName evidence="4">Histone H3-K79 methyltransferase</fullName>
    </alternativeName>
</protein>
<organism evidence="8">
    <name type="scientific">Cladocopium goreaui</name>
    <dbReference type="NCBI Taxonomy" id="2562237"/>
    <lineage>
        <taxon>Eukaryota</taxon>
        <taxon>Sar</taxon>
        <taxon>Alveolata</taxon>
        <taxon>Dinophyceae</taxon>
        <taxon>Suessiales</taxon>
        <taxon>Symbiodiniaceae</taxon>
        <taxon>Cladocopium</taxon>
    </lineage>
</organism>
<feature type="signal peptide" evidence="6">
    <location>
        <begin position="1"/>
        <end position="17"/>
    </location>
</feature>